<evidence type="ECO:0000313" key="2">
    <source>
        <dbReference type="EMBL" id="WBP91148.1"/>
    </source>
</evidence>
<organism evidence="2 3">
    <name type="scientific">Kitasatospora cathayae</name>
    <dbReference type="NCBI Taxonomy" id="3004092"/>
    <lineage>
        <taxon>Bacteria</taxon>
        <taxon>Bacillati</taxon>
        <taxon>Actinomycetota</taxon>
        <taxon>Actinomycetes</taxon>
        <taxon>Kitasatosporales</taxon>
        <taxon>Streptomycetaceae</taxon>
        <taxon>Kitasatospora</taxon>
    </lineage>
</organism>
<keyword evidence="1" id="KW-0472">Membrane</keyword>
<keyword evidence="1" id="KW-0812">Transmembrane</keyword>
<accession>A0ABY7QEK5</accession>
<feature type="transmembrane region" description="Helical" evidence="1">
    <location>
        <begin position="21"/>
        <end position="40"/>
    </location>
</feature>
<dbReference type="RefSeq" id="WP_270150337.1">
    <property type="nucleotide sequence ID" value="NZ_CP115450.1"/>
</dbReference>
<evidence type="ECO:0000313" key="3">
    <source>
        <dbReference type="Proteomes" id="UP001212821"/>
    </source>
</evidence>
<feature type="transmembrane region" description="Helical" evidence="1">
    <location>
        <begin position="221"/>
        <end position="242"/>
    </location>
</feature>
<dbReference type="Proteomes" id="UP001212821">
    <property type="component" value="Chromosome"/>
</dbReference>
<keyword evidence="3" id="KW-1185">Reference proteome</keyword>
<name>A0ABY7QEK5_9ACTN</name>
<sequence>MSGRAWRRGREIELLHRSLAFAALFFLTLVPLLMVIAAASPARGNGIADWITDGLGLSPRGSQAAGMLFSSRGRILSTATAFGLAAAAAFGISLTSALQAVYERIWRLRAGGWHQVWRQAVALGGVTAYLVIAAWSGVPWHHTAAQPVLRILATLIGGLLLFWWLPHLLLGGRVPWRDLLPGAVFTMAALVGLRFFSRLVFAPLLISNAVSYGTVGTVLVVQSWLTGVGFTVYGGAVAGWALRGDGDSE</sequence>
<reference evidence="3" key="1">
    <citation type="submission" date="2022-12" db="EMBL/GenBank/DDBJ databases">
        <authorList>
            <person name="Mo P."/>
        </authorList>
    </citation>
    <scope>NUCLEOTIDE SEQUENCE [LARGE SCALE GENOMIC DNA]</scope>
    <source>
        <strain evidence="3">HUAS 3-15</strain>
    </source>
</reference>
<dbReference type="EMBL" id="CP115450">
    <property type="protein sequence ID" value="WBP91148.1"/>
    <property type="molecule type" value="Genomic_DNA"/>
</dbReference>
<keyword evidence="1" id="KW-1133">Transmembrane helix</keyword>
<evidence type="ECO:0000256" key="1">
    <source>
        <dbReference type="SAM" id="Phobius"/>
    </source>
</evidence>
<feature type="transmembrane region" description="Helical" evidence="1">
    <location>
        <begin position="148"/>
        <end position="170"/>
    </location>
</feature>
<proteinExistence type="predicted"/>
<feature type="transmembrane region" description="Helical" evidence="1">
    <location>
        <begin position="182"/>
        <end position="201"/>
    </location>
</feature>
<feature type="transmembrane region" description="Helical" evidence="1">
    <location>
        <begin position="75"/>
        <end position="95"/>
    </location>
</feature>
<feature type="transmembrane region" description="Helical" evidence="1">
    <location>
        <begin position="116"/>
        <end position="136"/>
    </location>
</feature>
<protein>
    <submittedName>
        <fullName evidence="2">Ribonuclease BN</fullName>
    </submittedName>
</protein>
<gene>
    <name evidence="2" type="ORF">O1G21_38240</name>
</gene>